<evidence type="ECO:0000313" key="1">
    <source>
        <dbReference type="EMBL" id="MDV2423905.1"/>
    </source>
</evidence>
<dbReference type="EMBL" id="JAVBID010000006">
    <property type="protein sequence ID" value="MDV2423905.1"/>
    <property type="molecule type" value="Genomic_DNA"/>
</dbReference>
<accession>A0ABU3W772</accession>
<keyword evidence="2" id="KW-1185">Reference proteome</keyword>
<name>A0ABU3W772_9CORY</name>
<organism evidence="1 2">
    <name type="scientific">Corynebacterium curieae</name>
    <dbReference type="NCBI Taxonomy" id="2913500"/>
    <lineage>
        <taxon>Bacteria</taxon>
        <taxon>Bacillati</taxon>
        <taxon>Actinomycetota</taxon>
        <taxon>Actinomycetes</taxon>
        <taxon>Mycobacteriales</taxon>
        <taxon>Corynebacteriaceae</taxon>
        <taxon>Corynebacterium</taxon>
    </lineage>
</organism>
<dbReference type="Proteomes" id="UP001185631">
    <property type="component" value="Unassembled WGS sequence"/>
</dbReference>
<proteinExistence type="predicted"/>
<dbReference type="RefSeq" id="WP_316987029.1">
    <property type="nucleotide sequence ID" value="NZ_JAVBID010000006.1"/>
</dbReference>
<gene>
    <name evidence="1" type="ORF">RAE13_05700</name>
</gene>
<evidence type="ECO:0000313" key="2">
    <source>
        <dbReference type="Proteomes" id="UP001185631"/>
    </source>
</evidence>
<reference evidence="1 2" key="1">
    <citation type="submission" date="2023-08" db="EMBL/GenBank/DDBJ databases">
        <title>Genomic characterization of the C. tuberculostearicum species complex, a ubiquitous member of the human skin microbiome.</title>
        <authorList>
            <person name="Ahmed N."/>
            <person name="Deming C."/>
            <person name="Conlan S."/>
            <person name="Segre J."/>
        </authorList>
    </citation>
    <scope>NUCLEOTIDE SEQUENCE [LARGE SCALE GENOMIC DNA]</scope>
    <source>
        <strain evidence="1 2">CTNIH19</strain>
    </source>
</reference>
<comment type="caution">
    <text evidence="1">The sequence shown here is derived from an EMBL/GenBank/DDBJ whole genome shotgun (WGS) entry which is preliminary data.</text>
</comment>
<protein>
    <submittedName>
        <fullName evidence="1">Uncharacterized protein</fullName>
    </submittedName>
</protein>
<sequence length="109" mass="12451">MGDKVHFKSTHLNASSGILKLNRRFKAPGQEIFKTSIFSKWHTIVAHDENWLGWSGFAATNFKIAPFKGVTITWLAHPGGTLVTSWWCKKISHPKVALCYRPHMVGRWF</sequence>